<keyword evidence="8" id="KW-0325">Glycoprotein</keyword>
<dbReference type="InterPro" id="IPR001320">
    <property type="entry name" value="Iontro_rcpt_C"/>
</dbReference>
<organism evidence="12">
    <name type="scientific">Photinus pyralis</name>
    <name type="common">Common eastern firefly</name>
    <name type="synonym">Lampyris pyralis</name>
    <dbReference type="NCBI Taxonomy" id="7054"/>
    <lineage>
        <taxon>Eukaryota</taxon>
        <taxon>Metazoa</taxon>
        <taxon>Ecdysozoa</taxon>
        <taxon>Arthropoda</taxon>
        <taxon>Hexapoda</taxon>
        <taxon>Insecta</taxon>
        <taxon>Pterygota</taxon>
        <taxon>Neoptera</taxon>
        <taxon>Endopterygota</taxon>
        <taxon>Coleoptera</taxon>
        <taxon>Polyphaga</taxon>
        <taxon>Elateriformia</taxon>
        <taxon>Elateroidea</taxon>
        <taxon>Lampyridae</taxon>
        <taxon>Lampyrinae</taxon>
        <taxon>Photinus</taxon>
    </lineage>
</organism>
<feature type="transmembrane region" description="Helical" evidence="9">
    <location>
        <begin position="542"/>
        <end position="561"/>
    </location>
</feature>
<evidence type="ECO:0000256" key="3">
    <source>
        <dbReference type="ARBA" id="ARBA00022475"/>
    </source>
</evidence>
<dbReference type="AlphaFoldDB" id="A0A1Y1K8T7"/>
<feature type="transmembrane region" description="Helical" evidence="9">
    <location>
        <begin position="352"/>
        <end position="370"/>
    </location>
</feature>
<accession>A0A1Y1K8T7</accession>
<evidence type="ECO:0000256" key="6">
    <source>
        <dbReference type="ARBA" id="ARBA00023136"/>
    </source>
</evidence>
<protein>
    <recommendedName>
        <fullName evidence="11">Ionotropic glutamate receptor C-terminal domain-containing protein</fullName>
    </recommendedName>
</protein>
<evidence type="ECO:0000256" key="2">
    <source>
        <dbReference type="ARBA" id="ARBA00008685"/>
    </source>
</evidence>
<dbReference type="Pfam" id="PF00060">
    <property type="entry name" value="Lig_chan"/>
    <property type="match status" value="1"/>
</dbReference>
<proteinExistence type="inferred from homology"/>
<evidence type="ECO:0000313" key="12">
    <source>
        <dbReference type="EMBL" id="JAV57882.1"/>
    </source>
</evidence>
<comment type="similarity">
    <text evidence="2">Belongs to the glutamate-gated ion channel (TC 1.A.10.1) family.</text>
</comment>
<feature type="signal peptide" evidence="10">
    <location>
        <begin position="1"/>
        <end position="21"/>
    </location>
</feature>
<feature type="domain" description="Ionotropic glutamate receptor C-terminal" evidence="11">
    <location>
        <begin position="300"/>
        <end position="553"/>
    </location>
</feature>
<evidence type="ECO:0000256" key="1">
    <source>
        <dbReference type="ARBA" id="ARBA00004651"/>
    </source>
</evidence>
<dbReference type="InterPro" id="IPR052192">
    <property type="entry name" value="Insect_Ionotropic_Sensory_Rcpt"/>
</dbReference>
<keyword evidence="3" id="KW-1003">Cell membrane</keyword>
<dbReference type="GO" id="GO:0015276">
    <property type="term" value="F:ligand-gated monoatomic ion channel activity"/>
    <property type="evidence" value="ECO:0007669"/>
    <property type="project" value="InterPro"/>
</dbReference>
<keyword evidence="7" id="KW-0675">Receptor</keyword>
<sequence>MKVTTFAPCVIFVSFLISSTCNISLKNNPTPWKICVEKVIQTIFGDETLHCVFNESMDLLPSNIRNPRVVININHRIPGNSRTVFNNYIFEVNNFDSLKRCVWFLNGISIGGMFELYKIRLLVITDHVRHVLMIFEFLWRYGFTYLAILVIDKDEDAKSFLFTGNPQDVENYCGIIPNTIQAQNCDQAIEDTIPHPIRDHHECSIEFHTSHLTYFTQHLDKLHRKNFTIVVAVEMLNVSLNTPKKKHVLITVDDGVLISAIGKGNRMSHVYIRDVMVWVVPPTDAISALEILAVNFDVEVWILVSVIFAIFTMAWYVLDKFKTSLGEIVLKTFGITLFGSTSRITQSSKLRFVILCYIIYSVHIQTAYVSNLMRLMSSPPRRQPIRNLKELLEADIPMCMDSSATYVSNSHMVPEIRKIYDKIVVRSCPIRSHDPRVLLERWSARPNFSIAIPLKTLHALALDLRLRIPNYFIDKHILPPLMQTFAYGRSGSIIDSLNIIIDRLIDSGLYDKLDRDRSSYDDSKRRELPQDEEVVALSLEHLNGIFIVFCFGMVLSIMAFIGERIAHRFSMSH</sequence>
<dbReference type="PANTHER" id="PTHR42643">
    <property type="entry name" value="IONOTROPIC RECEPTOR 20A-RELATED"/>
    <property type="match status" value="1"/>
</dbReference>
<dbReference type="Gene3D" id="1.10.287.70">
    <property type="match status" value="1"/>
</dbReference>
<feature type="chain" id="PRO_5012101279" description="Ionotropic glutamate receptor C-terminal domain-containing protein" evidence="10">
    <location>
        <begin position="22"/>
        <end position="573"/>
    </location>
</feature>
<evidence type="ECO:0000256" key="9">
    <source>
        <dbReference type="SAM" id="Phobius"/>
    </source>
</evidence>
<keyword evidence="10" id="KW-0732">Signal</keyword>
<name>A0A1Y1K8T7_PHOPY</name>
<dbReference type="GO" id="GO:0005886">
    <property type="term" value="C:plasma membrane"/>
    <property type="evidence" value="ECO:0007669"/>
    <property type="project" value="UniProtKB-SubCell"/>
</dbReference>
<evidence type="ECO:0000256" key="8">
    <source>
        <dbReference type="ARBA" id="ARBA00023180"/>
    </source>
</evidence>
<dbReference type="PANTHER" id="PTHR42643:SF30">
    <property type="entry name" value="IONOTROPIC RECEPTOR 40A-RELATED"/>
    <property type="match status" value="1"/>
</dbReference>
<evidence type="ECO:0000256" key="10">
    <source>
        <dbReference type="SAM" id="SignalP"/>
    </source>
</evidence>
<keyword evidence="4 9" id="KW-0812">Transmembrane</keyword>
<evidence type="ECO:0000259" key="11">
    <source>
        <dbReference type="Pfam" id="PF00060"/>
    </source>
</evidence>
<keyword evidence="6 9" id="KW-0472">Membrane</keyword>
<evidence type="ECO:0000256" key="5">
    <source>
        <dbReference type="ARBA" id="ARBA00022989"/>
    </source>
</evidence>
<dbReference type="GO" id="GO:0050906">
    <property type="term" value="P:detection of stimulus involved in sensory perception"/>
    <property type="evidence" value="ECO:0007669"/>
    <property type="project" value="UniProtKB-ARBA"/>
</dbReference>
<evidence type="ECO:0000256" key="7">
    <source>
        <dbReference type="ARBA" id="ARBA00023170"/>
    </source>
</evidence>
<comment type="subcellular location">
    <subcellularLocation>
        <location evidence="1">Cell membrane</location>
        <topology evidence="1">Multi-pass membrane protein</topology>
    </subcellularLocation>
</comment>
<reference evidence="12" key="1">
    <citation type="journal article" date="2016" name="Sci. Rep.">
        <title>Molecular characterization of firefly nuptial gifts: a multi-omics approach sheds light on postcopulatory sexual selection.</title>
        <authorList>
            <person name="Al-Wathiqui N."/>
            <person name="Fallon T.R."/>
            <person name="South A."/>
            <person name="Weng J.K."/>
            <person name="Lewis S.M."/>
        </authorList>
    </citation>
    <scope>NUCLEOTIDE SEQUENCE</scope>
</reference>
<feature type="transmembrane region" description="Helical" evidence="9">
    <location>
        <begin position="300"/>
        <end position="318"/>
    </location>
</feature>
<dbReference type="EMBL" id="GEZM01088817">
    <property type="protein sequence ID" value="JAV57882.1"/>
    <property type="molecule type" value="Transcribed_RNA"/>
</dbReference>
<keyword evidence="5 9" id="KW-1133">Transmembrane helix</keyword>
<evidence type="ECO:0000256" key="4">
    <source>
        <dbReference type="ARBA" id="ARBA00022692"/>
    </source>
</evidence>